<feature type="domain" description="HTH tetR-type" evidence="6">
    <location>
        <begin position="21"/>
        <end position="80"/>
    </location>
</feature>
<dbReference type="Gene3D" id="1.10.357.10">
    <property type="entry name" value="Tetracycline Repressor, domain 2"/>
    <property type="match status" value="1"/>
</dbReference>
<dbReference type="RefSeq" id="WP_214544199.1">
    <property type="nucleotide sequence ID" value="NZ_JAHEWS010000008.1"/>
</dbReference>
<dbReference type="Proteomes" id="UP001519641">
    <property type="component" value="Unassembled WGS sequence"/>
</dbReference>
<sequence length="196" mass="21148">MSTDRRTGVVRTGTDGSRDRERTRQAVLESAHRLLAERGTRVSVAEIATDAGVSKSGLLHHFPSKDELLLAVVEHGLAVFTDEVMRHVDLAENRPGKVLRAYVRTLCGGSEQAMELFAPSSHWTGLMAVPGIAAVVADDAEHWRTLFARDGLPEDRTLVVRHAAEGLAAAAGMPPYLAERELAVARDALLALAEPV</sequence>
<keyword evidence="3" id="KW-0804">Transcription</keyword>
<dbReference type="Pfam" id="PF17937">
    <property type="entry name" value="TetR_C_28"/>
    <property type="match status" value="1"/>
</dbReference>
<organism evidence="7 8">
    <name type="scientific">Curtobacterium aurantiacum</name>
    <dbReference type="NCBI Taxonomy" id="3236919"/>
    <lineage>
        <taxon>Bacteria</taxon>
        <taxon>Bacillati</taxon>
        <taxon>Actinomycetota</taxon>
        <taxon>Actinomycetes</taxon>
        <taxon>Micrococcales</taxon>
        <taxon>Microbacteriaceae</taxon>
        <taxon>Curtobacterium</taxon>
    </lineage>
</organism>
<reference evidence="7 8" key="1">
    <citation type="submission" date="2021-05" db="EMBL/GenBank/DDBJ databases">
        <title>Whole genome sequence of Curtobacterium flaccumfaciens pv. flaccumfaciens strain CFBP 8819.</title>
        <authorList>
            <person name="Osdaghi E."/>
            <person name="Taghouti G."/>
            <person name="Portier P."/>
            <person name="Fazliarab A."/>
            <person name="Taghavi S.M."/>
            <person name="Briand M."/>
            <person name="Le-Saux M."/>
            <person name="Jacques M.-A."/>
        </authorList>
    </citation>
    <scope>NUCLEOTIDE SEQUENCE [LARGE SCALE GENOMIC DNA]</scope>
    <source>
        <strain evidence="7 8">CFBP 8819</strain>
    </source>
</reference>
<dbReference type="PRINTS" id="PR00455">
    <property type="entry name" value="HTHTETR"/>
</dbReference>
<gene>
    <name evidence="7" type="ORF">KK097_07310</name>
</gene>
<accession>A0ABS5VDP5</accession>
<evidence type="ECO:0000259" key="6">
    <source>
        <dbReference type="PROSITE" id="PS50977"/>
    </source>
</evidence>
<dbReference type="InterPro" id="IPR050109">
    <property type="entry name" value="HTH-type_TetR-like_transc_reg"/>
</dbReference>
<dbReference type="SUPFAM" id="SSF46689">
    <property type="entry name" value="Homeodomain-like"/>
    <property type="match status" value="1"/>
</dbReference>
<dbReference type="InterPro" id="IPR001647">
    <property type="entry name" value="HTH_TetR"/>
</dbReference>
<dbReference type="EMBL" id="JAHEWS010000008">
    <property type="protein sequence ID" value="MBT1587623.1"/>
    <property type="molecule type" value="Genomic_DNA"/>
</dbReference>
<evidence type="ECO:0000313" key="7">
    <source>
        <dbReference type="EMBL" id="MBT1587623.1"/>
    </source>
</evidence>
<evidence type="ECO:0000256" key="3">
    <source>
        <dbReference type="ARBA" id="ARBA00023163"/>
    </source>
</evidence>
<keyword evidence="2 4" id="KW-0238">DNA-binding</keyword>
<feature type="region of interest" description="Disordered" evidence="5">
    <location>
        <begin position="1"/>
        <end position="24"/>
    </location>
</feature>
<dbReference type="PANTHER" id="PTHR30055:SF234">
    <property type="entry name" value="HTH-TYPE TRANSCRIPTIONAL REGULATOR BETI"/>
    <property type="match status" value="1"/>
</dbReference>
<dbReference type="Pfam" id="PF00440">
    <property type="entry name" value="TetR_N"/>
    <property type="match status" value="1"/>
</dbReference>
<dbReference type="PROSITE" id="PS50977">
    <property type="entry name" value="HTH_TETR_2"/>
    <property type="match status" value="1"/>
</dbReference>
<proteinExistence type="predicted"/>
<keyword evidence="8" id="KW-1185">Reference proteome</keyword>
<dbReference type="InterPro" id="IPR041479">
    <property type="entry name" value="TetR_CgmR_C"/>
</dbReference>
<feature type="DNA-binding region" description="H-T-H motif" evidence="4">
    <location>
        <begin position="43"/>
        <end position="62"/>
    </location>
</feature>
<evidence type="ECO:0000313" key="8">
    <source>
        <dbReference type="Proteomes" id="UP001519641"/>
    </source>
</evidence>
<protein>
    <submittedName>
        <fullName evidence="7">TetR/AcrR family transcriptional regulator</fullName>
    </submittedName>
</protein>
<dbReference type="InterPro" id="IPR009057">
    <property type="entry name" value="Homeodomain-like_sf"/>
</dbReference>
<keyword evidence="1" id="KW-0805">Transcription regulation</keyword>
<name>A0ABS5VDP5_9MICO</name>
<evidence type="ECO:0000256" key="2">
    <source>
        <dbReference type="ARBA" id="ARBA00023125"/>
    </source>
</evidence>
<dbReference type="PANTHER" id="PTHR30055">
    <property type="entry name" value="HTH-TYPE TRANSCRIPTIONAL REGULATOR RUTR"/>
    <property type="match status" value="1"/>
</dbReference>
<comment type="caution">
    <text evidence="7">The sequence shown here is derived from an EMBL/GenBank/DDBJ whole genome shotgun (WGS) entry which is preliminary data.</text>
</comment>
<evidence type="ECO:0000256" key="1">
    <source>
        <dbReference type="ARBA" id="ARBA00023015"/>
    </source>
</evidence>
<evidence type="ECO:0000256" key="5">
    <source>
        <dbReference type="SAM" id="MobiDB-lite"/>
    </source>
</evidence>
<evidence type="ECO:0000256" key="4">
    <source>
        <dbReference type="PROSITE-ProRule" id="PRU00335"/>
    </source>
</evidence>